<name>Q9TRI3_BOVIN</name>
<protein>
    <submittedName>
        <fullName>Aminopeptidase N</fullName>
        <ecNumber>3.4.11.2</ecNumber>
    </submittedName>
</protein>
<dbReference type="AlphaFoldDB" id="Q9TRI3"/>
<sequence length="20" mass="2451">DQSKPWNRYRLPTTLLPDSY</sequence>
<dbReference type="HOGENOM" id="CLU_003705_0_1_1"/>
<keyword id="KW-0903">Direct protein sequencing</keyword>
<proteinExistence type="evidence at protein level"/>
<accession>Q9TRI3</accession>
<organism>
    <name type="scientific">Bos taurus</name>
    <name type="common">Bovine</name>
    <dbReference type="NCBI Taxonomy" id="9913"/>
    <lineage>
        <taxon>Eukaryota</taxon>
        <taxon>Metazoa</taxon>
        <taxon>Chordata</taxon>
        <taxon>Craniata</taxon>
        <taxon>Vertebrata</taxon>
        <taxon>Euteleostomi</taxon>
        <taxon>Mammalia</taxon>
        <taxon>Eutheria</taxon>
        <taxon>Laurasiatheria</taxon>
        <taxon>Artiodactyla</taxon>
        <taxon>Ruminantia</taxon>
        <taxon>Pecora</taxon>
        <taxon>Bovidae</taxon>
        <taxon>Bovinae</taxon>
        <taxon>Bos</taxon>
    </lineage>
</organism>
<dbReference type="GO" id="GO:0016285">
    <property type="term" value="F:alanyl aminopeptidase activity"/>
    <property type="evidence" value="ECO:0007669"/>
    <property type="project" value="UniProtKB-EC"/>
</dbReference>
<dbReference type="EC" id="3.4.11.2"/>
<reference key="1">
    <citation type="journal article" date="1993" name="Biochem. J.">
        <title>A role for aminopeptidase N in Na(+)-dependent amino acid transport in bovine renal brush-border membranes.</title>
        <authorList>
            <person name="Plakidou-Dymock S."/>
            <person name="Tanner M.J."/>
            <person name="McGivan J.D."/>
        </authorList>
    </citation>
    <scope>PROTEIN SEQUENCE</scope>
</reference>